<dbReference type="EC" id="2.5.1.157" evidence="6"/>
<evidence type="ECO:0000256" key="6">
    <source>
        <dbReference type="HAMAP-Rule" id="MF_03146"/>
    </source>
</evidence>
<dbReference type="PANTHER" id="PTHR20426">
    <property type="entry name" value="RIBOSOME BIOGENESIS PROTEIN TSR3 HOMOLOG"/>
    <property type="match status" value="1"/>
</dbReference>
<evidence type="ECO:0000256" key="4">
    <source>
        <dbReference type="ARBA" id="ARBA00022679"/>
    </source>
</evidence>
<feature type="region of interest" description="Disordered" evidence="7">
    <location>
        <begin position="1"/>
        <end position="33"/>
    </location>
</feature>
<dbReference type="GO" id="GO:0030490">
    <property type="term" value="P:maturation of SSU-rRNA"/>
    <property type="evidence" value="ECO:0007669"/>
    <property type="project" value="TreeGrafter"/>
</dbReference>
<dbReference type="AlphaFoldDB" id="A0A1B6C090"/>
<comment type="similarity">
    <text evidence="6">Belongs to the TDD superfamily. TSR3 family.</text>
</comment>
<comment type="caution">
    <text evidence="6">Lacks conserved residue(s) required for the propagation of feature annotation.</text>
</comment>
<sequence>MNKYKKTKLKKKRQDKSFMSERDVEGGCCTSSQNQTGSDGEIINISFPVAMWDMEHCDPKKCSGRKLSRFGLIKVLRLGQKFPGVVLTPVGEQCISPRDYNIVAEYGVAVVDCSWARIDDTPFSKMRCSHPRLLPFLVAANPINYGRPCQLSCVEALAATLYITGFKNIADYYLSKFKWGHSFLSLNQDLLDKYSQCETSTDVVAIQNESLKIAEQERLNRREEKYNYPSSSSSETEEENEKNDDDFDQSSNNVNRY</sequence>
<protein>
    <recommendedName>
        <fullName evidence="6">18S rRNA aminocarboxypropyltransferase</fullName>
        <ecNumber evidence="6">2.5.1.157</ecNumber>
    </recommendedName>
</protein>
<feature type="compositionally biased region" description="Acidic residues" evidence="7">
    <location>
        <begin position="235"/>
        <end position="248"/>
    </location>
</feature>
<comment type="catalytic activity">
    <reaction evidence="6">
        <text>an N(1)-methylpseudouridine in rRNA + S-adenosyl-L-methionine = N(1)-methyl-N(3)-[(3S)-3-amino-3-carboxypropyl]pseudouridine in rRNA + S-methyl-5'-thioadenosine + H(+)</text>
        <dbReference type="Rhea" id="RHEA:63296"/>
        <dbReference type="Rhea" id="RHEA-COMP:11634"/>
        <dbReference type="Rhea" id="RHEA-COMP:16310"/>
        <dbReference type="ChEBI" id="CHEBI:15378"/>
        <dbReference type="ChEBI" id="CHEBI:17509"/>
        <dbReference type="ChEBI" id="CHEBI:59789"/>
        <dbReference type="ChEBI" id="CHEBI:74890"/>
        <dbReference type="ChEBI" id="CHEBI:146234"/>
        <dbReference type="EC" id="2.5.1.157"/>
    </reaction>
</comment>
<feature type="binding site" evidence="6">
    <location>
        <position position="134"/>
    </location>
    <ligand>
        <name>S-adenosyl-L-methionine</name>
        <dbReference type="ChEBI" id="CHEBI:59789"/>
    </ligand>
</feature>
<dbReference type="NCBIfam" id="NF002621">
    <property type="entry name" value="PRK02287.1"/>
    <property type="match status" value="1"/>
</dbReference>
<evidence type="ECO:0000259" key="8">
    <source>
        <dbReference type="Pfam" id="PF04034"/>
    </source>
</evidence>
<evidence type="ECO:0000313" key="10">
    <source>
        <dbReference type="EMBL" id="JAS06926.1"/>
    </source>
</evidence>
<feature type="binding site" evidence="6">
    <location>
        <position position="111"/>
    </location>
    <ligand>
        <name>S-adenosyl-L-methionine</name>
        <dbReference type="ChEBI" id="CHEBI:59789"/>
    </ligand>
</feature>
<evidence type="ECO:0000256" key="2">
    <source>
        <dbReference type="ARBA" id="ARBA00022517"/>
    </source>
</evidence>
<gene>
    <name evidence="10" type="ORF">g.8821</name>
</gene>
<dbReference type="InterPro" id="IPR007209">
    <property type="entry name" value="RNaseL-inhib-like_metal-bd_dom"/>
</dbReference>
<keyword evidence="2 6" id="KW-0690">Ribosome biogenesis</keyword>
<keyword evidence="1" id="KW-0963">Cytoplasm</keyword>
<feature type="region of interest" description="Disordered" evidence="7">
    <location>
        <begin position="218"/>
        <end position="257"/>
    </location>
</feature>
<name>A0A1B6C090_9HEMI</name>
<dbReference type="EMBL" id="GEDC01030372">
    <property type="protein sequence ID" value="JAS06926.1"/>
    <property type="molecule type" value="Transcribed_RNA"/>
</dbReference>
<keyword evidence="4 6" id="KW-0808">Transferase</keyword>
<dbReference type="InterPro" id="IPR022968">
    <property type="entry name" value="Tsr3-like"/>
</dbReference>
<dbReference type="InterPro" id="IPR007177">
    <property type="entry name" value="Tsr3_C"/>
</dbReference>
<feature type="domain" description="16S/18S rRNA aminocarboxypropyltransferase Tsr3 C-terminal" evidence="8">
    <location>
        <begin position="85"/>
        <end position="209"/>
    </location>
</feature>
<feature type="compositionally biased region" description="Basic and acidic residues" evidence="7">
    <location>
        <begin position="15"/>
        <end position="25"/>
    </location>
</feature>
<comment type="function">
    <text evidence="6">Aminocarboxypropyltransferase that catalyzes the aminocarboxypropyl transfer on pseudouridine in 18S rRNA. It constitutes the last step in biosynthesis of the hypermodified N1-methyl-N3-(3-amino-3-carboxypropyl) pseudouridine (m1acp3-Psi).</text>
</comment>
<dbReference type="GO" id="GO:0106388">
    <property type="term" value="F:rRNA small subunit aminocarboxypropyltransferase activity"/>
    <property type="evidence" value="ECO:0007669"/>
    <property type="project" value="UniProtKB-EC"/>
</dbReference>
<dbReference type="PANTHER" id="PTHR20426:SF0">
    <property type="entry name" value="18S RRNA AMINOCARBOXYPROPYLTRANSFERASE"/>
    <property type="match status" value="1"/>
</dbReference>
<reference evidence="10" key="1">
    <citation type="submission" date="2015-12" db="EMBL/GenBank/DDBJ databases">
        <title>De novo transcriptome assembly of four potential Pierce s Disease insect vectors from Arizona vineyards.</title>
        <authorList>
            <person name="Tassone E.E."/>
        </authorList>
    </citation>
    <scope>NUCLEOTIDE SEQUENCE</scope>
</reference>
<evidence type="ECO:0000259" key="9">
    <source>
        <dbReference type="Pfam" id="PF04068"/>
    </source>
</evidence>
<dbReference type="Pfam" id="PF04068">
    <property type="entry name" value="Fer4_RLI"/>
    <property type="match status" value="1"/>
</dbReference>
<evidence type="ECO:0000256" key="3">
    <source>
        <dbReference type="ARBA" id="ARBA00022552"/>
    </source>
</evidence>
<keyword evidence="3 6" id="KW-0698">rRNA processing</keyword>
<evidence type="ECO:0000256" key="5">
    <source>
        <dbReference type="ARBA" id="ARBA00022691"/>
    </source>
</evidence>
<dbReference type="GO" id="GO:0000455">
    <property type="term" value="P:enzyme-directed rRNA pseudouridine synthesis"/>
    <property type="evidence" value="ECO:0007669"/>
    <property type="project" value="UniProtKB-UniRule"/>
</dbReference>
<accession>A0A1B6C090</accession>
<dbReference type="HAMAP" id="MF_01116">
    <property type="entry name" value="TSR3"/>
    <property type="match status" value="1"/>
</dbReference>
<feature type="domain" description="RNase L inhibitor RLI-like possible metal-binding" evidence="9">
    <location>
        <begin position="48"/>
        <end position="81"/>
    </location>
</feature>
<organism evidence="10">
    <name type="scientific">Clastoptera arizonana</name>
    <name type="common">Arizona spittle bug</name>
    <dbReference type="NCBI Taxonomy" id="38151"/>
    <lineage>
        <taxon>Eukaryota</taxon>
        <taxon>Metazoa</taxon>
        <taxon>Ecdysozoa</taxon>
        <taxon>Arthropoda</taxon>
        <taxon>Hexapoda</taxon>
        <taxon>Insecta</taxon>
        <taxon>Pterygota</taxon>
        <taxon>Neoptera</taxon>
        <taxon>Paraneoptera</taxon>
        <taxon>Hemiptera</taxon>
        <taxon>Auchenorrhyncha</taxon>
        <taxon>Cercopoidea</taxon>
        <taxon>Clastopteridae</taxon>
        <taxon>Clastoptera</taxon>
    </lineage>
</organism>
<feature type="binding site" evidence="6">
    <location>
        <position position="63"/>
    </location>
    <ligand>
        <name>S-adenosyl-L-methionine</name>
        <dbReference type="ChEBI" id="CHEBI:59789"/>
    </ligand>
</feature>
<dbReference type="GO" id="GO:1904047">
    <property type="term" value="F:S-adenosyl-L-methionine binding"/>
    <property type="evidence" value="ECO:0007669"/>
    <property type="project" value="UniProtKB-UniRule"/>
</dbReference>
<feature type="compositionally biased region" description="Basic residues" evidence="7">
    <location>
        <begin position="1"/>
        <end position="14"/>
    </location>
</feature>
<evidence type="ECO:0000256" key="1">
    <source>
        <dbReference type="ARBA" id="ARBA00022490"/>
    </source>
</evidence>
<proteinExistence type="inferred from homology"/>
<keyword evidence="5 6" id="KW-0949">S-adenosyl-L-methionine</keyword>
<evidence type="ECO:0000256" key="7">
    <source>
        <dbReference type="SAM" id="MobiDB-lite"/>
    </source>
</evidence>
<dbReference type="Pfam" id="PF04034">
    <property type="entry name" value="Ribo_biogen_C"/>
    <property type="match status" value="1"/>
</dbReference>